<evidence type="ECO:0000313" key="1">
    <source>
        <dbReference type="EMBL" id="CAD8849079.1"/>
    </source>
</evidence>
<name>A0A7S1ABU3_NOCSC</name>
<accession>A0A7S1ABU3</accession>
<proteinExistence type="predicted"/>
<gene>
    <name evidence="1" type="ORF">NSCI0253_LOCUS23429</name>
</gene>
<reference evidence="1" key="1">
    <citation type="submission" date="2021-01" db="EMBL/GenBank/DDBJ databases">
        <authorList>
            <person name="Corre E."/>
            <person name="Pelletier E."/>
            <person name="Niang G."/>
            <person name="Scheremetjew M."/>
            <person name="Finn R."/>
            <person name="Kale V."/>
            <person name="Holt S."/>
            <person name="Cochrane G."/>
            <person name="Meng A."/>
            <person name="Brown T."/>
            <person name="Cohen L."/>
        </authorList>
    </citation>
    <scope>NUCLEOTIDE SEQUENCE</scope>
</reference>
<dbReference type="AlphaFoldDB" id="A0A7S1ABU3"/>
<protein>
    <submittedName>
        <fullName evidence="1">Uncharacterized protein</fullName>
    </submittedName>
</protein>
<sequence>MTFAGGARWARCRAAHLCPWARQVNLNLQFSRTMASATALRLCGEGKPLAGFVEQRGCIQFPGLPALLGEVVDEMEETAAAQIAEIMNSLTLVDMMSGCSSSWRPMLSLIGTFNDRGSSSSR</sequence>
<dbReference type="EMBL" id="HBFQ01033290">
    <property type="protein sequence ID" value="CAD8849079.1"/>
    <property type="molecule type" value="Transcribed_RNA"/>
</dbReference>
<organism evidence="1">
    <name type="scientific">Noctiluca scintillans</name>
    <name type="common">Sea sparkle</name>
    <name type="synonym">Red tide dinoflagellate</name>
    <dbReference type="NCBI Taxonomy" id="2966"/>
    <lineage>
        <taxon>Eukaryota</taxon>
        <taxon>Sar</taxon>
        <taxon>Alveolata</taxon>
        <taxon>Dinophyceae</taxon>
        <taxon>Noctilucales</taxon>
        <taxon>Noctilucaceae</taxon>
        <taxon>Noctiluca</taxon>
    </lineage>
</organism>